<dbReference type="InterPro" id="IPR031161">
    <property type="entry name" value="Peptidase_M60_dom"/>
</dbReference>
<evidence type="ECO:0000259" key="1">
    <source>
        <dbReference type="PROSITE" id="PS51723"/>
    </source>
</evidence>
<sequence length="917" mass="97274">MNKLWLLAMPALLAGCLGGGGSGQDSAQRQVPQQLAQAEAPAVAETQAVEAIYPYEPIGAALQSGDASELPAEAAPALLAGARQLAEAARFRQLTQLTALLPAGVSQGYDFGSNSRQVWPASFESGAPLVIADNGAVLAAAAEADGGGRAQAWGGNVLWNMANASRAQQGYFPFFKNSIGWLLGGSGSAFPATVRYATHAYPGADVSGFLTRAGAQAKAVSCAIEQENSCWQGVDLFVFGQGSSNSEATAAQVRRYLAAGKAVLYLQSNWNYGPERLVSAMGLTLSGAYGGQYWSKGSVAPERTVDASLQKADEWGALAGRIALADALANDALAQWNTGGLTAAVDRIAQEKSVSEAQGQPLFGAEGSNYLRYLVLWADVARRSVDYGPVSRTGNAAGFLRALASDSWSYAVRGSTTTPQTFGDWMPPAVRNLAPSAAPEEVVVTIAQGGGRTAIGRGALPGAPVEVEVVDDAGASSLALRIGHIRARGNPLADNYDRPRYPDGHQVTLPKGRALTLVYPWGGPLFLDYQGLAAGRKVTLRLKGVTRYAHFDFTQPMSADEMAQAVGALSRGDYGWQTAKFEGGEVQQTIAKAKSVIGSQSPEQYVLDGLKVRIFDSNHLVNGYANMPLQPKVAELCREFGWTCAGDMHRAPSVQHFVGWIAACGFLCSGNPSDGFAGLAPGWGWWHELGHNTVPRSQKLVFEGKGCVTECDNNILANASALRQYALNGSDVNGDRIDHKGLYNAAKLAVDQGKTGAALQQDVYARFWVGASQNHNAMRAVHFQLAYLYTLARYGTLQPEALQALEFFTLLSKGDRLVAKAWDTADKGKYAMGRYAGNSIANHELLYVLSSKIIGRDLRQLFELYGIPLSATAVGSVADLNLPLQSPMFFALAPGRGNQLASGKWVSLSAGMPAYPF</sequence>
<dbReference type="EMBL" id="JAAGAA010000006">
    <property type="protein sequence ID" value="NDV12914.1"/>
    <property type="molecule type" value="Genomic_DNA"/>
</dbReference>
<dbReference type="PROSITE" id="PS51257">
    <property type="entry name" value="PROKAR_LIPOPROTEIN"/>
    <property type="match status" value="1"/>
</dbReference>
<gene>
    <name evidence="2" type="ORF">GZH52_08875</name>
</gene>
<proteinExistence type="predicted"/>
<protein>
    <recommendedName>
        <fullName evidence="1">Peptidase M60 domain-containing protein</fullName>
    </recommendedName>
</protein>
<dbReference type="InterPro" id="IPR042279">
    <property type="entry name" value="Pep_M60_3"/>
</dbReference>
<comment type="caution">
    <text evidence="2">The sequence shown here is derived from an EMBL/GenBank/DDBJ whole genome shotgun (WGS) entry which is preliminary data.</text>
</comment>
<dbReference type="NCBIfam" id="NF038322">
    <property type="entry name" value="ImpA_fam_HExGH"/>
    <property type="match status" value="1"/>
</dbReference>
<feature type="domain" description="Peptidase M60" evidence="1">
    <location>
        <begin position="450"/>
        <end position="772"/>
    </location>
</feature>
<dbReference type="Proteomes" id="UP000482578">
    <property type="component" value="Unassembled WGS sequence"/>
</dbReference>
<dbReference type="RefSeq" id="WP_163316120.1">
    <property type="nucleotide sequence ID" value="NZ_JAAGAA010000006.1"/>
</dbReference>
<reference evidence="2 3" key="1">
    <citation type="submission" date="2020-02" db="EMBL/GenBank/DDBJ databases">
        <authorList>
            <person name="Yang Z."/>
        </authorList>
    </citation>
    <scope>NUCLEOTIDE SEQUENCE [LARGE SCALE GENOMIC DNA]</scope>
    <source>
        <strain evidence="2 3">HX-7-9</strain>
    </source>
</reference>
<dbReference type="AlphaFoldDB" id="A0A6B2KS11"/>
<name>A0A6B2KS11_9NEIS</name>
<evidence type="ECO:0000313" key="3">
    <source>
        <dbReference type="Proteomes" id="UP000482578"/>
    </source>
</evidence>
<dbReference type="Pfam" id="PF18650">
    <property type="entry name" value="IMPa_N_2"/>
    <property type="match status" value="1"/>
</dbReference>
<keyword evidence="3" id="KW-1185">Reference proteome</keyword>
<evidence type="ECO:0000313" key="2">
    <source>
        <dbReference type="EMBL" id="NDV12914.1"/>
    </source>
</evidence>
<dbReference type="Gene3D" id="1.10.390.30">
    <property type="entry name" value="Peptidase M60, enhancin-like domain 3"/>
    <property type="match status" value="1"/>
</dbReference>
<dbReference type="SMART" id="SM01276">
    <property type="entry name" value="M60-like"/>
    <property type="match status" value="1"/>
</dbReference>
<accession>A0A6B2KS11</accession>
<organism evidence="2 3">
    <name type="scientific">Crenobacter caeni</name>
    <dbReference type="NCBI Taxonomy" id="2705474"/>
    <lineage>
        <taxon>Bacteria</taxon>
        <taxon>Pseudomonadati</taxon>
        <taxon>Pseudomonadota</taxon>
        <taxon>Betaproteobacteria</taxon>
        <taxon>Neisseriales</taxon>
        <taxon>Neisseriaceae</taxon>
        <taxon>Crenobacter</taxon>
    </lineage>
</organism>
<dbReference type="PROSITE" id="PS51723">
    <property type="entry name" value="PEPTIDASE_M60"/>
    <property type="match status" value="1"/>
</dbReference>
<dbReference type="InterPro" id="IPR040711">
    <property type="entry name" value="IMPa_N_2"/>
</dbReference>